<evidence type="ECO:0000259" key="2">
    <source>
        <dbReference type="PROSITE" id="PS51782"/>
    </source>
</evidence>
<accession>A0A940NKK7</accession>
<dbReference type="Pfam" id="PF20918">
    <property type="entry name" value="SPOCS_spoVID-N"/>
    <property type="match status" value="1"/>
</dbReference>
<dbReference type="RefSeq" id="WP_209401783.1">
    <property type="nucleotide sequence ID" value="NZ_JAGIYQ010000001.1"/>
</dbReference>
<protein>
    <submittedName>
        <fullName evidence="3">LysM peptidoglycan-binding domain-containing protein</fullName>
    </submittedName>
</protein>
<sequence>MSSENQTNIRFTLKETVWFQRGQEVKELKSLSLNPDINIQQFDDFVQVKGVLTLIGEYLPESATKEEYYSLRELSPTRLIEDVRLLDNGNYELQHNFPVDISIPLTRISDLQNLAVTVETFDYQIAENSCIQITADLCISGLHNDRTVEQQMEENSNHQQYEEQHDPYQVGDQEQFQFFSNENKLRDDQEENLYGSDWLQPIDEEIPQSYSPPPSPSEGFQPLNFEENRDELKEESTQFLNHYEEQNNNSNQNDQQQYFTNNEQQNYYFNNVPQNDYIENNPINYTNNNEHQIFYPRSEEQIYYAGNEQQNYYENHAELQNYYANNEQQTHYPSGEQQNYYENQGGPQNFYANNEEQAYYTRNEQQNYYENQGEPQNYYANNEEQTYYARNEQQNYYENQGEPQNYYANNEEQTYYARNEQQNYYENQGEPQKYYANNEDQAYYARNEEQNDYENQGEPENLYANNEEHYVRNEEQDFDANHTEPQNYYANNEEQEYFARNEEQNEDENTELQNSYLHHEEQIQFERNEEDVYRKEFEDQVYNLSHLEEDEDQQVPDGIICSVESNDGAELREEEQNESSVVIDEEDNQYNSYAEQYRFVEPSPLPDLNETFLPEMNAFEQSTNARPTFDKQPYEDQPIYQTYQQKEKFLEEHNFVEKYMNETSNGRQTASSYYQSNIENNYQNSNDEQDEENNYSRNDNLLASLFTREGREEKTAKLKLYFAQSGDTVDSVAQKYNISTQQLFRANNLEDQYLTEGQLLNIPISAVKEQLN</sequence>
<dbReference type="InterPro" id="IPR018392">
    <property type="entry name" value="LysM"/>
</dbReference>
<dbReference type="InterPro" id="IPR048862">
    <property type="entry name" value="SPOCS_spoVID_N"/>
</dbReference>
<evidence type="ECO:0000256" key="1">
    <source>
        <dbReference type="SAM" id="MobiDB-lite"/>
    </source>
</evidence>
<evidence type="ECO:0000313" key="4">
    <source>
        <dbReference type="Proteomes" id="UP000682134"/>
    </source>
</evidence>
<dbReference type="Gene3D" id="3.10.350.10">
    <property type="entry name" value="LysM domain"/>
    <property type="match status" value="1"/>
</dbReference>
<dbReference type="InterPro" id="IPR036779">
    <property type="entry name" value="LysM_dom_sf"/>
</dbReference>
<proteinExistence type="predicted"/>
<dbReference type="SMART" id="SM00257">
    <property type="entry name" value="LysM"/>
    <property type="match status" value="1"/>
</dbReference>
<dbReference type="PROSITE" id="PS51782">
    <property type="entry name" value="LYSM"/>
    <property type="match status" value="1"/>
</dbReference>
<dbReference type="AlphaFoldDB" id="A0A940NKK7"/>
<dbReference type="SUPFAM" id="SSF54106">
    <property type="entry name" value="LysM domain"/>
    <property type="match status" value="1"/>
</dbReference>
<evidence type="ECO:0000313" key="3">
    <source>
        <dbReference type="EMBL" id="MBP0723899.1"/>
    </source>
</evidence>
<feature type="region of interest" description="Disordered" evidence="1">
    <location>
        <begin position="204"/>
        <end position="223"/>
    </location>
</feature>
<name>A0A940NKK7_9BACI</name>
<feature type="domain" description="LysM" evidence="2">
    <location>
        <begin position="719"/>
        <end position="762"/>
    </location>
</feature>
<dbReference type="Proteomes" id="UP000682134">
    <property type="component" value="Unassembled WGS sequence"/>
</dbReference>
<dbReference type="Pfam" id="PF01476">
    <property type="entry name" value="LysM"/>
    <property type="match status" value="1"/>
</dbReference>
<dbReference type="EMBL" id="JAGIYQ010000001">
    <property type="protein sequence ID" value="MBP0723899.1"/>
    <property type="molecule type" value="Genomic_DNA"/>
</dbReference>
<keyword evidence="4" id="KW-1185">Reference proteome</keyword>
<organism evidence="3 4">
    <name type="scientific">Gottfriedia endophytica</name>
    <dbReference type="NCBI Taxonomy" id="2820819"/>
    <lineage>
        <taxon>Bacteria</taxon>
        <taxon>Bacillati</taxon>
        <taxon>Bacillota</taxon>
        <taxon>Bacilli</taxon>
        <taxon>Bacillales</taxon>
        <taxon>Bacillaceae</taxon>
        <taxon>Gottfriedia</taxon>
    </lineage>
</organism>
<comment type="caution">
    <text evidence="3">The sequence shown here is derived from an EMBL/GenBank/DDBJ whole genome shotgun (WGS) entry which is preliminary data.</text>
</comment>
<dbReference type="CDD" id="cd00118">
    <property type="entry name" value="LysM"/>
    <property type="match status" value="1"/>
</dbReference>
<reference evidence="3" key="1">
    <citation type="submission" date="2021-04" db="EMBL/GenBank/DDBJ databases">
        <title>Genome seq and assembly of Bacillus sp.</title>
        <authorList>
            <person name="Chhetri G."/>
        </authorList>
    </citation>
    <scope>NUCLEOTIDE SEQUENCE</scope>
    <source>
        <strain evidence="3">RG28</strain>
    </source>
</reference>
<gene>
    <name evidence="3" type="ORF">J5Y03_01715</name>
</gene>